<dbReference type="Proteomes" id="UP000233551">
    <property type="component" value="Unassembled WGS sequence"/>
</dbReference>
<name>A0A2I0I4P7_PUNGR</name>
<dbReference type="EMBL" id="PGOL01004043">
    <property type="protein sequence ID" value="PKI38660.1"/>
    <property type="molecule type" value="Genomic_DNA"/>
</dbReference>
<accession>A0A2I0I4P7</accession>
<dbReference type="AlphaFoldDB" id="A0A2I0I4P7"/>
<proteinExistence type="predicted"/>
<sequence length="129" mass="13705">MEWVARSRCCTGSSLPKSTTQVQMKVMNALGPDMTPSSPIMARSASMMAPLDPVMPPQVSNIPRQMRNVASPSLPTKTTNASSQVNILWMFGYGVTPTMAPLGGLATGSQAPHAFRPPAFTADTTLPNQ</sequence>
<protein>
    <submittedName>
        <fullName evidence="1">Uncharacterized protein</fullName>
    </submittedName>
</protein>
<evidence type="ECO:0000313" key="2">
    <source>
        <dbReference type="Proteomes" id="UP000233551"/>
    </source>
</evidence>
<keyword evidence="2" id="KW-1185">Reference proteome</keyword>
<organism evidence="1 2">
    <name type="scientific">Punica granatum</name>
    <name type="common">Pomegranate</name>
    <dbReference type="NCBI Taxonomy" id="22663"/>
    <lineage>
        <taxon>Eukaryota</taxon>
        <taxon>Viridiplantae</taxon>
        <taxon>Streptophyta</taxon>
        <taxon>Embryophyta</taxon>
        <taxon>Tracheophyta</taxon>
        <taxon>Spermatophyta</taxon>
        <taxon>Magnoliopsida</taxon>
        <taxon>eudicotyledons</taxon>
        <taxon>Gunneridae</taxon>
        <taxon>Pentapetalae</taxon>
        <taxon>rosids</taxon>
        <taxon>malvids</taxon>
        <taxon>Myrtales</taxon>
        <taxon>Lythraceae</taxon>
        <taxon>Punica</taxon>
    </lineage>
</organism>
<reference evidence="1 2" key="1">
    <citation type="submission" date="2017-11" db="EMBL/GenBank/DDBJ databases">
        <title>De-novo sequencing of pomegranate (Punica granatum L.) genome.</title>
        <authorList>
            <person name="Akparov Z."/>
            <person name="Amiraslanov A."/>
            <person name="Hajiyeva S."/>
            <person name="Abbasov M."/>
            <person name="Kaur K."/>
            <person name="Hamwieh A."/>
            <person name="Solovyev V."/>
            <person name="Salamov A."/>
            <person name="Braich B."/>
            <person name="Kosarev P."/>
            <person name="Mahmoud A."/>
            <person name="Hajiyev E."/>
            <person name="Babayeva S."/>
            <person name="Izzatullayeva V."/>
            <person name="Mammadov A."/>
            <person name="Mammadov A."/>
            <person name="Sharifova S."/>
            <person name="Ojaghi J."/>
            <person name="Eynullazada K."/>
            <person name="Bayramov B."/>
            <person name="Abdulazimova A."/>
            <person name="Shahmuradov I."/>
        </authorList>
    </citation>
    <scope>NUCLEOTIDE SEQUENCE [LARGE SCALE GENOMIC DNA]</scope>
    <source>
        <strain evidence="2">cv. AG2017</strain>
        <tissue evidence="1">Leaf</tissue>
    </source>
</reference>
<comment type="caution">
    <text evidence="1">The sequence shown here is derived from an EMBL/GenBank/DDBJ whole genome shotgun (WGS) entry which is preliminary data.</text>
</comment>
<evidence type="ECO:0000313" key="1">
    <source>
        <dbReference type="EMBL" id="PKI38660.1"/>
    </source>
</evidence>
<gene>
    <name evidence="1" type="ORF">CRG98_040946</name>
</gene>